<sequence>MHLGISHLAQQATHLRTSARAPASHVRSLSPLCQSVLLTLSPHSLPAPLYIHRGASAPPPICSPSSSPAAVLTHHCAPIAASLAHHCAPPSLLCPHHRLTTSSTVRAQYRMLIVASPRLPPHLTNTRPSSPLIHHLSSAPPCTCSHPSSPAAAHMYHRALTVAPPGPSAHAREGRVTRCARESGRSMSARTRVCARCGA</sequence>
<reference evidence="1 2" key="1">
    <citation type="submission" date="2019-02" db="EMBL/GenBank/DDBJ databases">
        <title>Genome sequencing of the rare red list fungi Dentipellis fragilis.</title>
        <authorList>
            <person name="Buettner E."/>
            <person name="Kellner H."/>
        </authorList>
    </citation>
    <scope>NUCLEOTIDE SEQUENCE [LARGE SCALE GENOMIC DNA]</scope>
    <source>
        <strain evidence="1 2">DSM 105465</strain>
    </source>
</reference>
<dbReference type="Proteomes" id="UP000298327">
    <property type="component" value="Unassembled WGS sequence"/>
</dbReference>
<accession>A0A4Y9Y307</accession>
<proteinExistence type="predicted"/>
<dbReference type="EMBL" id="SEOQ01000794">
    <property type="protein sequence ID" value="TFY56846.1"/>
    <property type="molecule type" value="Genomic_DNA"/>
</dbReference>
<protein>
    <submittedName>
        <fullName evidence="1">Uncharacterized protein</fullName>
    </submittedName>
</protein>
<comment type="caution">
    <text evidence="1">The sequence shown here is derived from an EMBL/GenBank/DDBJ whole genome shotgun (WGS) entry which is preliminary data.</text>
</comment>
<dbReference type="AlphaFoldDB" id="A0A4Y9Y307"/>
<evidence type="ECO:0000313" key="2">
    <source>
        <dbReference type="Proteomes" id="UP000298327"/>
    </source>
</evidence>
<gene>
    <name evidence="1" type="ORF">EVG20_g8769</name>
</gene>
<name>A0A4Y9Y307_9AGAM</name>
<keyword evidence="2" id="KW-1185">Reference proteome</keyword>
<evidence type="ECO:0000313" key="1">
    <source>
        <dbReference type="EMBL" id="TFY56846.1"/>
    </source>
</evidence>
<organism evidence="1 2">
    <name type="scientific">Dentipellis fragilis</name>
    <dbReference type="NCBI Taxonomy" id="205917"/>
    <lineage>
        <taxon>Eukaryota</taxon>
        <taxon>Fungi</taxon>
        <taxon>Dikarya</taxon>
        <taxon>Basidiomycota</taxon>
        <taxon>Agaricomycotina</taxon>
        <taxon>Agaricomycetes</taxon>
        <taxon>Russulales</taxon>
        <taxon>Hericiaceae</taxon>
        <taxon>Dentipellis</taxon>
    </lineage>
</organism>